<proteinExistence type="predicted"/>
<dbReference type="Proteomes" id="UP000694580">
    <property type="component" value="Unplaced"/>
</dbReference>
<name>A0AAY4CKP6_9TELE</name>
<dbReference type="AlphaFoldDB" id="A0AAY4CKP6"/>
<feature type="compositionally biased region" description="Basic and acidic residues" evidence="1">
    <location>
        <begin position="68"/>
        <end position="78"/>
    </location>
</feature>
<evidence type="ECO:0000259" key="2">
    <source>
        <dbReference type="PROSITE" id="PS50004"/>
    </source>
</evidence>
<dbReference type="SUPFAM" id="SSF49562">
    <property type="entry name" value="C2 domain (Calcium/lipid-binding domain, CaLB)"/>
    <property type="match status" value="1"/>
</dbReference>
<evidence type="ECO:0000313" key="4">
    <source>
        <dbReference type="Proteomes" id="UP000694580"/>
    </source>
</evidence>
<feature type="compositionally biased region" description="Low complexity" evidence="1">
    <location>
        <begin position="93"/>
        <end position="105"/>
    </location>
</feature>
<accession>A0AAY4CKP6</accession>
<dbReference type="PANTHER" id="PTHR46291:SF9">
    <property type="entry name" value="C2 CALCIUM-DEPENDENT DOMAIN-CONTAINING PROTEIN 4C-LIKE"/>
    <property type="match status" value="1"/>
</dbReference>
<dbReference type="GeneID" id="114776766"/>
<dbReference type="InterPro" id="IPR000008">
    <property type="entry name" value="C2_dom"/>
</dbReference>
<dbReference type="InterPro" id="IPR035892">
    <property type="entry name" value="C2_domain_sf"/>
</dbReference>
<evidence type="ECO:0000256" key="1">
    <source>
        <dbReference type="SAM" id="MobiDB-lite"/>
    </source>
</evidence>
<feature type="region of interest" description="Disordered" evidence="1">
    <location>
        <begin position="40"/>
        <end position="116"/>
    </location>
</feature>
<feature type="domain" description="C2" evidence="2">
    <location>
        <begin position="145"/>
        <end position="262"/>
    </location>
</feature>
<dbReference type="PANTHER" id="PTHR46291">
    <property type="entry name" value="C2 DOMAIN-CONTAINING PROTEIN"/>
    <property type="match status" value="1"/>
</dbReference>
<gene>
    <name evidence="3" type="primary">LOC114776766</name>
</gene>
<dbReference type="InterPro" id="IPR043549">
    <property type="entry name" value="C2C4C/C2C4D"/>
</dbReference>
<feature type="compositionally biased region" description="Low complexity" evidence="1">
    <location>
        <begin position="40"/>
        <end position="49"/>
    </location>
</feature>
<dbReference type="CDD" id="cd00030">
    <property type="entry name" value="C2"/>
    <property type="match status" value="1"/>
</dbReference>
<sequence length="262" mass="28942">MMMMMMMVVRKDRLPAEVSQAPLHGNVLTPHNIPEFFLPPRLSRRPLPSTDGAAATPRLPPGMAGRYESPHTRRKESLFHSAVGSCRPERQNPPAAATPSSADSAHQAGHPTAHLAPPLQFPLQLLHCEERVHRQHVLPLPHGGRVRLATECINPTPGSSPLLALRVRVVSVEGLRHSHDLRPLNCGLTLCLTPGNLQRQYSATIRHCRNPIFNEDFFFTQPPGGDLRHMELRVKVLEKTGGLCRPCVVGTISRPLSQLLPL</sequence>
<protein>
    <recommendedName>
        <fullName evidence="2">C2 domain-containing protein</fullName>
    </recommendedName>
</protein>
<organism evidence="3 4">
    <name type="scientific">Denticeps clupeoides</name>
    <name type="common">denticle herring</name>
    <dbReference type="NCBI Taxonomy" id="299321"/>
    <lineage>
        <taxon>Eukaryota</taxon>
        <taxon>Metazoa</taxon>
        <taxon>Chordata</taxon>
        <taxon>Craniata</taxon>
        <taxon>Vertebrata</taxon>
        <taxon>Euteleostomi</taxon>
        <taxon>Actinopterygii</taxon>
        <taxon>Neopterygii</taxon>
        <taxon>Teleostei</taxon>
        <taxon>Clupei</taxon>
        <taxon>Clupeiformes</taxon>
        <taxon>Denticipitoidei</taxon>
        <taxon>Denticipitidae</taxon>
        <taxon>Denticeps</taxon>
    </lineage>
</organism>
<dbReference type="Gene3D" id="2.60.40.150">
    <property type="entry name" value="C2 domain"/>
    <property type="match status" value="1"/>
</dbReference>
<reference evidence="3" key="2">
    <citation type="submission" date="2025-09" db="UniProtKB">
        <authorList>
            <consortium name="Ensembl"/>
        </authorList>
    </citation>
    <scope>IDENTIFICATION</scope>
</reference>
<keyword evidence="4" id="KW-1185">Reference proteome</keyword>
<dbReference type="PROSITE" id="PS50004">
    <property type="entry name" value="C2"/>
    <property type="match status" value="1"/>
</dbReference>
<dbReference type="RefSeq" id="XP_028822692.1">
    <property type="nucleotide sequence ID" value="XM_028966859.1"/>
</dbReference>
<dbReference type="Ensembl" id="ENSDCDT00010041048.1">
    <property type="protein sequence ID" value="ENSDCDP00010033096.1"/>
    <property type="gene ID" value="ENSDCDG00010021147.1"/>
</dbReference>
<reference evidence="3" key="1">
    <citation type="submission" date="2025-08" db="UniProtKB">
        <authorList>
            <consortium name="Ensembl"/>
        </authorList>
    </citation>
    <scope>IDENTIFICATION</scope>
</reference>
<evidence type="ECO:0000313" key="3">
    <source>
        <dbReference type="Ensembl" id="ENSDCDP00010033096.1"/>
    </source>
</evidence>
<dbReference type="Pfam" id="PF00168">
    <property type="entry name" value="C2"/>
    <property type="match status" value="1"/>
</dbReference>
<dbReference type="GeneTree" id="ENSGT00940000178770"/>